<proteinExistence type="predicted"/>
<evidence type="ECO:0000313" key="2">
    <source>
        <dbReference type="Proteomes" id="UP000308600"/>
    </source>
</evidence>
<gene>
    <name evidence="1" type="ORF">BDN72DRAFT_76116</name>
</gene>
<name>A0ACD3AQ76_9AGAR</name>
<keyword evidence="2" id="KW-1185">Reference proteome</keyword>
<evidence type="ECO:0000313" key="1">
    <source>
        <dbReference type="EMBL" id="TFK67782.1"/>
    </source>
</evidence>
<protein>
    <submittedName>
        <fullName evidence="1">PLC-like phosphodiesterase</fullName>
    </submittedName>
</protein>
<sequence>MSLGHFYLQAVCLSLTLLMTFTPAEGAPTTTSAQTTLAGDALNEILTRGEPILGVNKGCTKGSKTCDWMASIPDNTPIVHMNLPGTHDTSTWNYTAETQGALERYTGPLPPSDVFRCQQDSIFDSLNDGIRVFDMRYSYNPGNDTIGFYHGSALLSPTTTLEDVLFGFYSWLIQHPTEAVFISLKYESGPGRSYDAALQTKLYHALFDGPAKRFWVQKENQLGTLGQARGKITLLQRFDWDFLDPATFPNRMGLHLSPSVWTDNGPSIELLYNNQTTPQGIAYIEDFYEPLTTGGPGPAVDAKFAAVSQHLQNATSNAHPDQLFITFSSAEVNTDGVFPRYMALGNDTTPGVNHRLLPFLKDLHAAAPHGKARVGMIMLDFYKNVPGLIEAVIGI</sequence>
<accession>A0ACD3AQ76</accession>
<dbReference type="Proteomes" id="UP000308600">
    <property type="component" value="Unassembled WGS sequence"/>
</dbReference>
<organism evidence="1 2">
    <name type="scientific">Pluteus cervinus</name>
    <dbReference type="NCBI Taxonomy" id="181527"/>
    <lineage>
        <taxon>Eukaryota</taxon>
        <taxon>Fungi</taxon>
        <taxon>Dikarya</taxon>
        <taxon>Basidiomycota</taxon>
        <taxon>Agaricomycotina</taxon>
        <taxon>Agaricomycetes</taxon>
        <taxon>Agaricomycetidae</taxon>
        <taxon>Agaricales</taxon>
        <taxon>Pluteineae</taxon>
        <taxon>Pluteaceae</taxon>
        <taxon>Pluteus</taxon>
    </lineage>
</organism>
<reference evidence="1 2" key="1">
    <citation type="journal article" date="2019" name="Nat. Ecol. Evol.">
        <title>Megaphylogeny resolves global patterns of mushroom evolution.</title>
        <authorList>
            <person name="Varga T."/>
            <person name="Krizsan K."/>
            <person name="Foldi C."/>
            <person name="Dima B."/>
            <person name="Sanchez-Garcia M."/>
            <person name="Sanchez-Ramirez S."/>
            <person name="Szollosi G.J."/>
            <person name="Szarkandi J.G."/>
            <person name="Papp V."/>
            <person name="Albert L."/>
            <person name="Andreopoulos W."/>
            <person name="Angelini C."/>
            <person name="Antonin V."/>
            <person name="Barry K.W."/>
            <person name="Bougher N.L."/>
            <person name="Buchanan P."/>
            <person name="Buyck B."/>
            <person name="Bense V."/>
            <person name="Catcheside P."/>
            <person name="Chovatia M."/>
            <person name="Cooper J."/>
            <person name="Damon W."/>
            <person name="Desjardin D."/>
            <person name="Finy P."/>
            <person name="Geml J."/>
            <person name="Haridas S."/>
            <person name="Hughes K."/>
            <person name="Justo A."/>
            <person name="Karasinski D."/>
            <person name="Kautmanova I."/>
            <person name="Kiss B."/>
            <person name="Kocsube S."/>
            <person name="Kotiranta H."/>
            <person name="LaButti K.M."/>
            <person name="Lechner B.E."/>
            <person name="Liimatainen K."/>
            <person name="Lipzen A."/>
            <person name="Lukacs Z."/>
            <person name="Mihaltcheva S."/>
            <person name="Morgado L.N."/>
            <person name="Niskanen T."/>
            <person name="Noordeloos M.E."/>
            <person name="Ohm R.A."/>
            <person name="Ortiz-Santana B."/>
            <person name="Ovrebo C."/>
            <person name="Racz N."/>
            <person name="Riley R."/>
            <person name="Savchenko A."/>
            <person name="Shiryaev A."/>
            <person name="Soop K."/>
            <person name="Spirin V."/>
            <person name="Szebenyi C."/>
            <person name="Tomsovsky M."/>
            <person name="Tulloss R.E."/>
            <person name="Uehling J."/>
            <person name="Grigoriev I.V."/>
            <person name="Vagvolgyi C."/>
            <person name="Papp T."/>
            <person name="Martin F.M."/>
            <person name="Miettinen O."/>
            <person name="Hibbett D.S."/>
            <person name="Nagy L.G."/>
        </authorList>
    </citation>
    <scope>NUCLEOTIDE SEQUENCE [LARGE SCALE GENOMIC DNA]</scope>
    <source>
        <strain evidence="1 2">NL-1719</strain>
    </source>
</reference>
<dbReference type="EMBL" id="ML208367">
    <property type="protein sequence ID" value="TFK67782.1"/>
    <property type="molecule type" value="Genomic_DNA"/>
</dbReference>